<evidence type="ECO:0000313" key="6">
    <source>
        <dbReference type="Proteomes" id="UP000544095"/>
    </source>
</evidence>
<proteinExistence type="predicted"/>
<dbReference type="Proteomes" id="UP000544095">
    <property type="component" value="Unassembled WGS sequence"/>
</dbReference>
<protein>
    <submittedName>
        <fullName evidence="5">Global transactivator</fullName>
    </submittedName>
</protein>
<evidence type="ECO:0000256" key="1">
    <source>
        <dbReference type="ARBA" id="ARBA00022741"/>
    </source>
</evidence>
<dbReference type="InterPro" id="IPR038718">
    <property type="entry name" value="SNF2-like_sf"/>
</dbReference>
<sequence>MKRHAQAVYPASSMAIHCSITRSMLFQDTIEDYSSELAFLFPKRPKLVLRSDSLESESWKPIGKCMILDDAHIVKNRNTCTFAAVTALRGQFEGCLSLTGTPLDNIWEDGYALLSLLKGHPIADFNIFPSSFKELGKNAPRHPTGRHMIRSAQMIDAASLLNPISTIQDRLPPRTGSRKSRGKASRGKKDDGTGWLHLIEAQQHAYHPMLVQLKLAHRGLMEFMRQEDVDDAIPDDMDDQALEQVAEWCRQLEQGDNSLSSRVEAILDTRVVPGHRGNCAQEGIPSGLQRTTGRLDTVQRYLTIKKVAQVTPLHTLLASRGISGRGLNMQFANVVIRRGRKRGKSKQLNEFTDQDSRSLPLFVNGEPRTVLWKRQRTMMVKF</sequence>
<evidence type="ECO:0000259" key="4">
    <source>
        <dbReference type="Pfam" id="PF00176"/>
    </source>
</evidence>
<dbReference type="Pfam" id="PF00176">
    <property type="entry name" value="SNF2-rel_dom"/>
    <property type="match status" value="1"/>
</dbReference>
<name>A0A8H5KHR3_9HYPO</name>
<dbReference type="GO" id="GO:0005524">
    <property type="term" value="F:ATP binding"/>
    <property type="evidence" value="ECO:0007669"/>
    <property type="project" value="InterPro"/>
</dbReference>
<accession>A0A8H5KHR3</accession>
<evidence type="ECO:0000256" key="3">
    <source>
        <dbReference type="SAM" id="MobiDB-lite"/>
    </source>
</evidence>
<evidence type="ECO:0000256" key="2">
    <source>
        <dbReference type="ARBA" id="ARBA00022840"/>
    </source>
</evidence>
<keyword evidence="1" id="KW-0547">Nucleotide-binding</keyword>
<reference evidence="5 6" key="1">
    <citation type="submission" date="2020-05" db="EMBL/GenBank/DDBJ databases">
        <title>Identification and distribution of gene clusters putatively required for synthesis of sphingolipid metabolism inhibitors in phylogenetically diverse species of the filamentous fungus Fusarium.</title>
        <authorList>
            <person name="Kim H.-S."/>
            <person name="Busman M."/>
            <person name="Brown D.W."/>
            <person name="Divon H."/>
            <person name="Uhlig S."/>
            <person name="Proctor R.H."/>
        </authorList>
    </citation>
    <scope>NUCLEOTIDE SEQUENCE [LARGE SCALE GENOMIC DNA]</scope>
    <source>
        <strain evidence="5 6">NRRL 25211</strain>
    </source>
</reference>
<gene>
    <name evidence="5" type="ORF">FPANT_11760</name>
</gene>
<dbReference type="InterPro" id="IPR000330">
    <property type="entry name" value="SNF2_N"/>
</dbReference>
<keyword evidence="2" id="KW-0067">ATP-binding</keyword>
<feature type="compositionally biased region" description="Basic residues" evidence="3">
    <location>
        <begin position="176"/>
        <end position="186"/>
    </location>
</feature>
<dbReference type="AlphaFoldDB" id="A0A8H5KHR3"/>
<feature type="region of interest" description="Disordered" evidence="3">
    <location>
        <begin position="166"/>
        <end position="192"/>
    </location>
</feature>
<feature type="domain" description="SNF2 N-terminal" evidence="4">
    <location>
        <begin position="63"/>
        <end position="134"/>
    </location>
</feature>
<evidence type="ECO:0000313" key="5">
    <source>
        <dbReference type="EMBL" id="KAF5574500.1"/>
    </source>
</evidence>
<dbReference type="InterPro" id="IPR027417">
    <property type="entry name" value="P-loop_NTPase"/>
</dbReference>
<dbReference type="SUPFAM" id="SSF52540">
    <property type="entry name" value="P-loop containing nucleoside triphosphate hydrolases"/>
    <property type="match status" value="2"/>
</dbReference>
<dbReference type="EMBL" id="JAAOAR010000733">
    <property type="protein sequence ID" value="KAF5574500.1"/>
    <property type="molecule type" value="Genomic_DNA"/>
</dbReference>
<organism evidence="5 6">
    <name type="scientific">Fusarium pseudoanthophilum</name>
    <dbReference type="NCBI Taxonomy" id="48495"/>
    <lineage>
        <taxon>Eukaryota</taxon>
        <taxon>Fungi</taxon>
        <taxon>Dikarya</taxon>
        <taxon>Ascomycota</taxon>
        <taxon>Pezizomycotina</taxon>
        <taxon>Sordariomycetes</taxon>
        <taxon>Hypocreomycetidae</taxon>
        <taxon>Hypocreales</taxon>
        <taxon>Nectriaceae</taxon>
        <taxon>Fusarium</taxon>
        <taxon>Fusarium fujikuroi species complex</taxon>
    </lineage>
</organism>
<keyword evidence="6" id="KW-1185">Reference proteome</keyword>
<dbReference type="Gene3D" id="3.40.50.10810">
    <property type="entry name" value="Tandem AAA-ATPase domain"/>
    <property type="match status" value="1"/>
</dbReference>
<comment type="caution">
    <text evidence="5">The sequence shown here is derived from an EMBL/GenBank/DDBJ whole genome shotgun (WGS) entry which is preliminary data.</text>
</comment>